<evidence type="ECO:0000313" key="3">
    <source>
        <dbReference type="Proteomes" id="UP000006346"/>
    </source>
</evidence>
<reference evidence="3" key="1">
    <citation type="submission" date="2011-11" db="EMBL/GenBank/DDBJ databases">
        <title>Complete sequence of Desulfosporosinus orientis DSM 765.</title>
        <authorList>
            <person name="Lucas S."/>
            <person name="Han J."/>
            <person name="Lapidus A."/>
            <person name="Cheng J.-F."/>
            <person name="Goodwin L."/>
            <person name="Pitluck S."/>
            <person name="Peters L."/>
            <person name="Ovchinnikova G."/>
            <person name="Teshima H."/>
            <person name="Detter J.C."/>
            <person name="Han C."/>
            <person name="Tapia R."/>
            <person name="Land M."/>
            <person name="Hauser L."/>
            <person name="Kyrpides N."/>
            <person name="Ivanova N."/>
            <person name="Pagani I."/>
            <person name="Pester M."/>
            <person name="Spring S."/>
            <person name="Ollivier B."/>
            <person name="Rattei T."/>
            <person name="Klenk H.-P."/>
            <person name="Wagner M."/>
            <person name="Loy A."/>
            <person name="Woyke T."/>
        </authorList>
    </citation>
    <scope>NUCLEOTIDE SEQUENCE [LARGE SCALE GENOMIC DNA]</scope>
    <source>
        <strain evidence="3">ATCC 19365 / DSM 765 / NCIMB 8382 / VKM B-1628</strain>
    </source>
</reference>
<name>G7WAQ0_DESOD</name>
<feature type="domain" description="Phospholipase C/D" evidence="1">
    <location>
        <begin position="6"/>
        <end position="151"/>
    </location>
</feature>
<dbReference type="STRING" id="768706.Desor_1151"/>
<dbReference type="AlphaFoldDB" id="G7WAQ0"/>
<accession>G7WAQ0</accession>
<evidence type="ECO:0000313" key="2">
    <source>
        <dbReference type="EMBL" id="AET66818.1"/>
    </source>
</evidence>
<dbReference type="InterPro" id="IPR029002">
    <property type="entry name" value="PLPC/GPLD1"/>
</dbReference>
<proteinExistence type="predicted"/>
<organism evidence="2 3">
    <name type="scientific">Desulfosporosinus orientis (strain ATCC 19365 / DSM 765 / NCIMB 8382 / VKM B-1628 / Singapore I)</name>
    <name type="common">Desulfotomaculum orientis</name>
    <dbReference type="NCBI Taxonomy" id="768706"/>
    <lineage>
        <taxon>Bacteria</taxon>
        <taxon>Bacillati</taxon>
        <taxon>Bacillota</taxon>
        <taxon>Clostridia</taxon>
        <taxon>Eubacteriales</taxon>
        <taxon>Desulfitobacteriaceae</taxon>
        <taxon>Desulfosporosinus</taxon>
    </lineage>
</organism>
<evidence type="ECO:0000259" key="1">
    <source>
        <dbReference type="Pfam" id="PF00882"/>
    </source>
</evidence>
<protein>
    <recommendedName>
        <fullName evidence="1">Phospholipase C/D domain-containing protein</fullName>
    </recommendedName>
</protein>
<dbReference type="EMBL" id="CP003108">
    <property type="protein sequence ID" value="AET66818.1"/>
    <property type="molecule type" value="Genomic_DNA"/>
</dbReference>
<reference evidence="2 3" key="2">
    <citation type="journal article" date="2012" name="J. Bacteriol.">
        <title>Complete genome sequences of Desulfosporosinus orientis DSM765T, Desulfosporosinus youngiae DSM17734T, Desulfosporosinus meridiei DSM13257T, and Desulfosporosinus acidiphilus DSM22704T.</title>
        <authorList>
            <person name="Pester M."/>
            <person name="Brambilla E."/>
            <person name="Alazard D."/>
            <person name="Rattei T."/>
            <person name="Weinmaier T."/>
            <person name="Han J."/>
            <person name="Lucas S."/>
            <person name="Lapidus A."/>
            <person name="Cheng J.F."/>
            <person name="Goodwin L."/>
            <person name="Pitluck S."/>
            <person name="Peters L."/>
            <person name="Ovchinnikova G."/>
            <person name="Teshima H."/>
            <person name="Detter J.C."/>
            <person name="Han C.S."/>
            <person name="Tapia R."/>
            <person name="Land M.L."/>
            <person name="Hauser L."/>
            <person name="Kyrpides N.C."/>
            <person name="Ivanova N.N."/>
            <person name="Pagani I."/>
            <person name="Huntmann M."/>
            <person name="Wei C.L."/>
            <person name="Davenport K.W."/>
            <person name="Daligault H."/>
            <person name="Chain P.S."/>
            <person name="Chen A."/>
            <person name="Mavromatis K."/>
            <person name="Markowitz V."/>
            <person name="Szeto E."/>
            <person name="Mikhailova N."/>
            <person name="Pati A."/>
            <person name="Wagner M."/>
            <person name="Woyke T."/>
            <person name="Ollivier B."/>
            <person name="Klenk H.P."/>
            <person name="Spring S."/>
            <person name="Loy A."/>
        </authorList>
    </citation>
    <scope>NUCLEOTIDE SEQUENCE [LARGE SCALE GENOMIC DNA]</scope>
    <source>
        <strain evidence="3">ATCC 19365 / DSM 765 / NCIMB 8382 / VKM B-1628</strain>
    </source>
</reference>
<sequence length="335" mass="39233">MPKELTHWHIAREALHRGIPLEVGKIITGNPVLYYIGAVAHDIPFYDMTKPMEARIEGVANQLHGVAGENTLTPLIEMMETALAKRDSDNSLAFLLGMLTHFVADSVFHPMVYYLSGNYFANDPEERSKAVFRHRLLETAMDLWLQMLDPLDYPMDLNGLWRDSGEEGRQALRLIVNRYAYQEDKSFQARFEKAWRNQRFLQTAFSWSMPWRVLAVCRRYGYFKTEKLEALFYSQPLDLSYFNESLDWQHPISGEAHKMSLHEIYDLSVKKVIILFEQLAEYSREKWPQVLGTLPPLSLDTGLPYVPVADMRFFRNEPIEYQLRFDIRKQNKDKE</sequence>
<dbReference type="Proteomes" id="UP000006346">
    <property type="component" value="Chromosome"/>
</dbReference>
<dbReference type="KEGG" id="dor:Desor_1151"/>
<dbReference type="RefSeq" id="WP_014183639.1">
    <property type="nucleotide sequence ID" value="NC_016584.1"/>
</dbReference>
<dbReference type="Pfam" id="PF00882">
    <property type="entry name" value="Zn_dep_PLPC"/>
    <property type="match status" value="1"/>
</dbReference>
<keyword evidence="3" id="KW-1185">Reference proteome</keyword>
<gene>
    <name evidence="2" type="ordered locus">Desor_1151</name>
</gene>
<dbReference type="OrthoDB" id="9810528at2"/>
<dbReference type="HOGENOM" id="CLU_849738_0_0_9"/>
<dbReference type="eggNOG" id="ENOG50337S1">
    <property type="taxonomic scope" value="Bacteria"/>
</dbReference>
<dbReference type="PATRIC" id="fig|768706.3.peg.1134"/>